<dbReference type="PANTHER" id="PTHR13604:SF0">
    <property type="entry name" value="ABASIC SITE PROCESSING PROTEIN HMCES"/>
    <property type="match status" value="1"/>
</dbReference>
<dbReference type="SUPFAM" id="SSF143081">
    <property type="entry name" value="BB1717-like"/>
    <property type="match status" value="1"/>
</dbReference>
<evidence type="ECO:0000256" key="8">
    <source>
        <dbReference type="RuleBase" id="RU364100"/>
    </source>
</evidence>
<dbReference type="STRING" id="1122155.SAMN02745158_03783"/>
<keyword evidence="7" id="KW-0456">Lyase</keyword>
<evidence type="ECO:0000256" key="5">
    <source>
        <dbReference type="ARBA" id="ARBA00023124"/>
    </source>
</evidence>
<dbReference type="AlphaFoldDB" id="A0A1M5BRM8"/>
<evidence type="ECO:0000256" key="2">
    <source>
        <dbReference type="ARBA" id="ARBA00022670"/>
    </source>
</evidence>
<evidence type="ECO:0000256" key="1">
    <source>
        <dbReference type="ARBA" id="ARBA00008136"/>
    </source>
</evidence>
<dbReference type="Gene3D" id="3.90.1680.10">
    <property type="entry name" value="SOS response associated peptidase-like"/>
    <property type="match status" value="1"/>
</dbReference>
<dbReference type="Pfam" id="PF02586">
    <property type="entry name" value="SRAP"/>
    <property type="match status" value="1"/>
</dbReference>
<evidence type="ECO:0000256" key="6">
    <source>
        <dbReference type="ARBA" id="ARBA00023125"/>
    </source>
</evidence>
<keyword evidence="10" id="KW-1185">Reference proteome</keyword>
<evidence type="ECO:0000313" key="10">
    <source>
        <dbReference type="Proteomes" id="UP000184245"/>
    </source>
</evidence>
<dbReference type="OrthoDB" id="9782620at2"/>
<keyword evidence="6" id="KW-0238">DNA-binding</keyword>
<organism evidence="9 10">
    <name type="scientific">Lactonifactor longoviformis DSM 17459</name>
    <dbReference type="NCBI Taxonomy" id="1122155"/>
    <lineage>
        <taxon>Bacteria</taxon>
        <taxon>Bacillati</taxon>
        <taxon>Bacillota</taxon>
        <taxon>Clostridia</taxon>
        <taxon>Eubacteriales</taxon>
        <taxon>Clostridiaceae</taxon>
        <taxon>Lactonifactor</taxon>
    </lineage>
</organism>
<dbReference type="InterPro" id="IPR036590">
    <property type="entry name" value="SRAP-like"/>
</dbReference>
<comment type="similarity">
    <text evidence="1 8">Belongs to the SOS response-associated peptidase family.</text>
</comment>
<evidence type="ECO:0000256" key="3">
    <source>
        <dbReference type="ARBA" id="ARBA00022763"/>
    </source>
</evidence>
<dbReference type="EMBL" id="FQVI01000029">
    <property type="protein sequence ID" value="SHF44892.1"/>
    <property type="molecule type" value="Genomic_DNA"/>
</dbReference>
<name>A0A1M5BRM8_9CLOT</name>
<dbReference type="GO" id="GO:0006508">
    <property type="term" value="P:proteolysis"/>
    <property type="evidence" value="ECO:0007669"/>
    <property type="project" value="UniProtKB-KW"/>
</dbReference>
<dbReference type="GO" id="GO:0003697">
    <property type="term" value="F:single-stranded DNA binding"/>
    <property type="evidence" value="ECO:0007669"/>
    <property type="project" value="InterPro"/>
</dbReference>
<proteinExistence type="inferred from homology"/>
<protein>
    <recommendedName>
        <fullName evidence="8">Abasic site processing protein</fullName>
        <ecNumber evidence="8">3.4.-.-</ecNumber>
    </recommendedName>
</protein>
<sequence length="198" mass="23538">MCGRYYIDEDMVEEILKVVRYADRKLREWKGARDVYPNQAAPVVTGREEELCGEIFVWGFPGYQGKGVIFNARQESAYEKRMFRGSMEQRRCVIPVSSFYEWDRHKNKFTFTRDGDRVMYLAGCYNSFQGEERFVILTDEANACMKPVHDRMPLVLEREEIRDWVFSREKAAVIQKRKSLDLQRVSGYYQERLPLDVR</sequence>
<dbReference type="EC" id="3.4.-.-" evidence="8"/>
<dbReference type="GO" id="GO:0016829">
    <property type="term" value="F:lyase activity"/>
    <property type="evidence" value="ECO:0007669"/>
    <property type="project" value="UniProtKB-KW"/>
</dbReference>
<dbReference type="Proteomes" id="UP000184245">
    <property type="component" value="Unassembled WGS sequence"/>
</dbReference>
<keyword evidence="5" id="KW-0190">Covalent protein-DNA linkage</keyword>
<keyword evidence="4 8" id="KW-0378">Hydrolase</keyword>
<evidence type="ECO:0000256" key="7">
    <source>
        <dbReference type="ARBA" id="ARBA00023239"/>
    </source>
</evidence>
<keyword evidence="3" id="KW-0227">DNA damage</keyword>
<accession>A0A1M5BRM8</accession>
<dbReference type="GO" id="GO:0008233">
    <property type="term" value="F:peptidase activity"/>
    <property type="evidence" value="ECO:0007669"/>
    <property type="project" value="UniProtKB-KW"/>
</dbReference>
<reference evidence="9 10" key="1">
    <citation type="submission" date="2016-11" db="EMBL/GenBank/DDBJ databases">
        <authorList>
            <person name="Jaros S."/>
            <person name="Januszkiewicz K."/>
            <person name="Wedrychowicz H."/>
        </authorList>
    </citation>
    <scope>NUCLEOTIDE SEQUENCE [LARGE SCALE GENOMIC DNA]</scope>
    <source>
        <strain evidence="9 10">DSM 17459</strain>
    </source>
</reference>
<evidence type="ECO:0000313" key="9">
    <source>
        <dbReference type="EMBL" id="SHF44892.1"/>
    </source>
</evidence>
<dbReference type="PANTHER" id="PTHR13604">
    <property type="entry name" value="DC12-RELATED"/>
    <property type="match status" value="1"/>
</dbReference>
<evidence type="ECO:0000256" key="4">
    <source>
        <dbReference type="ARBA" id="ARBA00022801"/>
    </source>
</evidence>
<gene>
    <name evidence="9" type="ORF">SAMN02745158_03783</name>
</gene>
<dbReference type="RefSeq" id="WP_072854333.1">
    <property type="nucleotide sequence ID" value="NZ_FQVI01000029.1"/>
</dbReference>
<dbReference type="InterPro" id="IPR003738">
    <property type="entry name" value="SRAP"/>
</dbReference>
<keyword evidence="2 8" id="KW-0645">Protease</keyword>
<dbReference type="GO" id="GO:0106300">
    <property type="term" value="P:protein-DNA covalent cross-linking repair"/>
    <property type="evidence" value="ECO:0007669"/>
    <property type="project" value="InterPro"/>
</dbReference>